<reference evidence="6" key="2">
    <citation type="submission" date="2025-09" db="UniProtKB">
        <authorList>
            <consortium name="Ensembl"/>
        </authorList>
    </citation>
    <scope>IDENTIFICATION</scope>
</reference>
<dbReference type="InterPro" id="IPR007110">
    <property type="entry name" value="Ig-like_dom"/>
</dbReference>
<accession>A0A8D2J762</accession>
<keyword evidence="1" id="KW-0391">Immunity</keyword>
<dbReference type="InterPro" id="IPR013783">
    <property type="entry name" value="Ig-like_fold"/>
</dbReference>
<dbReference type="SMART" id="SM00406">
    <property type="entry name" value="IGv"/>
    <property type="match status" value="1"/>
</dbReference>
<dbReference type="Pfam" id="PF07686">
    <property type="entry name" value="V-set"/>
    <property type="match status" value="1"/>
</dbReference>
<keyword evidence="3" id="KW-1280">Immunoglobulin</keyword>
<feature type="signal peptide" evidence="4">
    <location>
        <begin position="1"/>
        <end position="18"/>
    </location>
</feature>
<organism evidence="6 7">
    <name type="scientific">Varanus komodoensis</name>
    <name type="common">Komodo dragon</name>
    <dbReference type="NCBI Taxonomy" id="61221"/>
    <lineage>
        <taxon>Eukaryota</taxon>
        <taxon>Metazoa</taxon>
        <taxon>Chordata</taxon>
        <taxon>Craniata</taxon>
        <taxon>Vertebrata</taxon>
        <taxon>Euteleostomi</taxon>
        <taxon>Lepidosauria</taxon>
        <taxon>Squamata</taxon>
        <taxon>Bifurcata</taxon>
        <taxon>Unidentata</taxon>
        <taxon>Episquamata</taxon>
        <taxon>Toxicofera</taxon>
        <taxon>Anguimorpha</taxon>
        <taxon>Paleoanguimorpha</taxon>
        <taxon>Varanoidea</taxon>
        <taxon>Varanidae</taxon>
        <taxon>Varanus</taxon>
    </lineage>
</organism>
<dbReference type="Ensembl" id="ENSVKKT00000004752.1">
    <property type="protein sequence ID" value="ENSVKKP00000004623.1"/>
    <property type="gene ID" value="ENSVKKG00000003454.1"/>
</dbReference>
<dbReference type="InterPro" id="IPR050199">
    <property type="entry name" value="IgHV"/>
</dbReference>
<evidence type="ECO:0000256" key="4">
    <source>
        <dbReference type="SAM" id="SignalP"/>
    </source>
</evidence>
<dbReference type="Proteomes" id="UP000694545">
    <property type="component" value="Unplaced"/>
</dbReference>
<reference evidence="6" key="1">
    <citation type="submission" date="2025-08" db="UniProtKB">
        <authorList>
            <consortium name="Ensembl"/>
        </authorList>
    </citation>
    <scope>IDENTIFICATION</scope>
</reference>
<sequence length="130" mass="14880">MNQLFLWHFLYLVTLFSGVKLEIQLVQSGNEVKRPGESVKISCRVSGYTYTSNGMHWARIQPGQGLEWVSSITNGNGDSQYYGKNFQGRYIISRDNPNNLLFLEMKNLKPEDTAIYYCSRWGGSTVRKEG</sequence>
<dbReference type="InterPro" id="IPR003599">
    <property type="entry name" value="Ig_sub"/>
</dbReference>
<dbReference type="InterPro" id="IPR036179">
    <property type="entry name" value="Ig-like_dom_sf"/>
</dbReference>
<evidence type="ECO:0000313" key="7">
    <source>
        <dbReference type="Proteomes" id="UP000694545"/>
    </source>
</evidence>
<dbReference type="SUPFAM" id="SSF48726">
    <property type="entry name" value="Immunoglobulin"/>
    <property type="match status" value="1"/>
</dbReference>
<keyword evidence="4" id="KW-0732">Signal</keyword>
<protein>
    <recommendedName>
        <fullName evidence="5">Ig-like domain-containing protein</fullName>
    </recommendedName>
</protein>
<dbReference type="OMA" id="YWIHWLR"/>
<evidence type="ECO:0000259" key="5">
    <source>
        <dbReference type="PROSITE" id="PS50835"/>
    </source>
</evidence>
<keyword evidence="2" id="KW-1064">Adaptive immunity</keyword>
<dbReference type="Gene3D" id="2.60.40.10">
    <property type="entry name" value="Immunoglobulins"/>
    <property type="match status" value="1"/>
</dbReference>
<feature type="domain" description="Ig-like" evidence="5">
    <location>
        <begin position="36"/>
        <end position="118"/>
    </location>
</feature>
<keyword evidence="7" id="KW-1185">Reference proteome</keyword>
<dbReference type="SMART" id="SM00409">
    <property type="entry name" value="IG"/>
    <property type="match status" value="1"/>
</dbReference>
<evidence type="ECO:0000256" key="1">
    <source>
        <dbReference type="ARBA" id="ARBA00022859"/>
    </source>
</evidence>
<dbReference type="GO" id="GO:0002250">
    <property type="term" value="P:adaptive immune response"/>
    <property type="evidence" value="ECO:0007669"/>
    <property type="project" value="UniProtKB-KW"/>
</dbReference>
<evidence type="ECO:0000256" key="3">
    <source>
        <dbReference type="ARBA" id="ARBA00043265"/>
    </source>
</evidence>
<dbReference type="AlphaFoldDB" id="A0A8D2J762"/>
<proteinExistence type="predicted"/>
<feature type="chain" id="PRO_5034452702" description="Ig-like domain-containing protein" evidence="4">
    <location>
        <begin position="19"/>
        <end position="130"/>
    </location>
</feature>
<dbReference type="PROSITE" id="PS50835">
    <property type="entry name" value="IG_LIKE"/>
    <property type="match status" value="1"/>
</dbReference>
<dbReference type="InterPro" id="IPR013106">
    <property type="entry name" value="Ig_V-set"/>
</dbReference>
<dbReference type="GO" id="GO:0019814">
    <property type="term" value="C:immunoglobulin complex"/>
    <property type="evidence" value="ECO:0007669"/>
    <property type="project" value="UniProtKB-KW"/>
</dbReference>
<evidence type="ECO:0000256" key="2">
    <source>
        <dbReference type="ARBA" id="ARBA00023130"/>
    </source>
</evidence>
<name>A0A8D2J762_VARKO</name>
<evidence type="ECO:0000313" key="6">
    <source>
        <dbReference type="Ensembl" id="ENSVKKP00000004623.1"/>
    </source>
</evidence>
<dbReference type="GO" id="GO:0005576">
    <property type="term" value="C:extracellular region"/>
    <property type="evidence" value="ECO:0007669"/>
    <property type="project" value="UniProtKB-ARBA"/>
</dbReference>
<dbReference type="PANTHER" id="PTHR23266">
    <property type="entry name" value="IMMUNOGLOBULIN HEAVY CHAIN"/>
    <property type="match status" value="1"/>
</dbReference>